<reference evidence="7" key="2">
    <citation type="submission" date="2020-09" db="EMBL/GenBank/DDBJ databases">
        <authorList>
            <person name="Sun Q."/>
            <person name="Zhou Y."/>
        </authorList>
    </citation>
    <scope>NUCLEOTIDE SEQUENCE</scope>
    <source>
        <strain evidence="7">CGMCC 1.12777</strain>
    </source>
</reference>
<dbReference type="RefSeq" id="WP_188497045.1">
    <property type="nucleotide sequence ID" value="NZ_BMFV01000011.1"/>
</dbReference>
<keyword evidence="2 4" id="KW-0274">FAD</keyword>
<sequence>MSIINGNQFIERIDQLGTKVWYHGQEIKGKLSEHSAFKGLMRSQAKLYDLQADPTKQALMTWTSETSGNPVGTSYLPPRTTEDLEKRRLAIQEWAKESLGMLGRSPDYMNTTIMALGTSADILSEESPRHSENMQNYYEFVRENDLSLTHTFILPQVNRSQFYIEDPQEMIAAQIIGETDEGVIVHGARLLATQGATTDELLVFPSGARLPHMKTAEPMAYAFAIPNNTPGLKFYCRDSFVGGESHFDHPLSSRFEEMDTIVVFDHVLVPWERVFLHGNINVNNRLYHDSGFFSQTTHLIASKNVVKIESFLGIMKAIIETINIGEYQHVHEKISEVIVGLEAMKGFIHSSEKSAKVNQWGVLTPDPNPLQAAVFYYSKFYPRMAEIIQLLGASGLVSTPTEADFNSSGGDDLRHYLKTSTVNGEEKVRLFRLAWDASISSFGGRQQLYERFFFGDPVRLASILYKQYQTDAFEERIRSFINDND</sequence>
<dbReference type="Pfam" id="PF11794">
    <property type="entry name" value="HpaB_N"/>
    <property type="match status" value="1"/>
</dbReference>
<comment type="caution">
    <text evidence="7">The sequence shown here is derived from an EMBL/GenBank/DDBJ whole genome shotgun (WGS) entry which is preliminary data.</text>
</comment>
<keyword evidence="8" id="KW-1185">Reference proteome</keyword>
<dbReference type="GO" id="GO:0050660">
    <property type="term" value="F:flavin adenine dinucleotide binding"/>
    <property type="evidence" value="ECO:0007669"/>
    <property type="project" value="InterPro"/>
</dbReference>
<evidence type="ECO:0000259" key="6">
    <source>
        <dbReference type="Pfam" id="PF11794"/>
    </source>
</evidence>
<evidence type="ECO:0000256" key="4">
    <source>
        <dbReference type="PIRSR" id="PIRSR000331-2"/>
    </source>
</evidence>
<reference evidence="7" key="1">
    <citation type="journal article" date="2014" name="Int. J. Syst. Evol. Microbiol.">
        <title>Complete genome sequence of Corynebacterium casei LMG S-19264T (=DSM 44701T), isolated from a smear-ripened cheese.</title>
        <authorList>
            <consortium name="US DOE Joint Genome Institute (JGI-PGF)"/>
            <person name="Walter F."/>
            <person name="Albersmeier A."/>
            <person name="Kalinowski J."/>
            <person name="Ruckert C."/>
        </authorList>
    </citation>
    <scope>NUCLEOTIDE SEQUENCE</scope>
    <source>
        <strain evidence="7">CGMCC 1.12777</strain>
    </source>
</reference>
<dbReference type="PIRSF" id="PIRSF000331">
    <property type="entry name" value="HpaA_HpaB"/>
    <property type="match status" value="1"/>
</dbReference>
<dbReference type="NCBIfam" id="TIGR02309">
    <property type="entry name" value="HpaB-1"/>
    <property type="match status" value="1"/>
</dbReference>
<gene>
    <name evidence="7" type="primary">yoaI</name>
    <name evidence="7" type="ORF">GCM10007096_17710</name>
</gene>
<dbReference type="Gene3D" id="2.40.110.10">
    <property type="entry name" value="Butyryl-CoA Dehydrogenase, subunit A, domain 2"/>
    <property type="match status" value="1"/>
</dbReference>
<dbReference type="GO" id="GO:0016627">
    <property type="term" value="F:oxidoreductase activity, acting on the CH-CH group of donors"/>
    <property type="evidence" value="ECO:0007669"/>
    <property type="project" value="InterPro"/>
</dbReference>
<dbReference type="InterPro" id="IPR024674">
    <property type="entry name" value="HpaB/PvcC/4-BUDH_N"/>
</dbReference>
<dbReference type="GO" id="GO:0010124">
    <property type="term" value="P:phenylacetate catabolic process"/>
    <property type="evidence" value="ECO:0007669"/>
    <property type="project" value="InterPro"/>
</dbReference>
<dbReference type="SUPFAM" id="SSF47203">
    <property type="entry name" value="Acyl-CoA dehydrogenase C-terminal domain-like"/>
    <property type="match status" value="1"/>
</dbReference>
<dbReference type="Proteomes" id="UP000656813">
    <property type="component" value="Unassembled WGS sequence"/>
</dbReference>
<evidence type="ECO:0000256" key="3">
    <source>
        <dbReference type="ARBA" id="ARBA00023002"/>
    </source>
</evidence>
<dbReference type="PANTHER" id="PTHR36117:SF3">
    <property type="entry name" value="4-HYDROXYPHENYLACETATE 3-MONOOXYGENASE-RELATED"/>
    <property type="match status" value="1"/>
</dbReference>
<name>A0A8J2ZW54_9BACL</name>
<feature type="binding site" evidence="4">
    <location>
        <position position="193"/>
    </location>
    <ligand>
        <name>FAD</name>
        <dbReference type="ChEBI" id="CHEBI:57692"/>
    </ligand>
</feature>
<dbReference type="InterPro" id="IPR012687">
    <property type="entry name" value="HpaB_Deino-type"/>
</dbReference>
<dbReference type="PANTHER" id="PTHR36117">
    <property type="entry name" value="4-HYDROXYPHENYLACETATE 3-MONOOXYGENASE-RELATED"/>
    <property type="match status" value="1"/>
</dbReference>
<dbReference type="Gene3D" id="1.10.3140.10">
    <property type="entry name" value="4-hydroxybutyryl-coa dehydratase, domain 1"/>
    <property type="match status" value="1"/>
</dbReference>
<dbReference type="InterPro" id="IPR046373">
    <property type="entry name" value="Acyl-CoA_Oxase/DH_mid-dom_sf"/>
</dbReference>
<dbReference type="AlphaFoldDB" id="A0A8J2ZW54"/>
<evidence type="ECO:0000259" key="5">
    <source>
        <dbReference type="Pfam" id="PF03241"/>
    </source>
</evidence>
<feature type="binding site" evidence="4">
    <location>
        <begin position="156"/>
        <end position="159"/>
    </location>
    <ligand>
        <name>FAD</name>
        <dbReference type="ChEBI" id="CHEBI:57692"/>
    </ligand>
</feature>
<dbReference type="Pfam" id="PF03241">
    <property type="entry name" value="HpaB"/>
    <property type="match status" value="1"/>
</dbReference>
<dbReference type="InterPro" id="IPR036250">
    <property type="entry name" value="AcylCo_DH-like_C"/>
</dbReference>
<organism evidence="7 8">
    <name type="scientific">Pullulanibacillus pueri</name>
    <dbReference type="NCBI Taxonomy" id="1437324"/>
    <lineage>
        <taxon>Bacteria</taxon>
        <taxon>Bacillati</taxon>
        <taxon>Bacillota</taxon>
        <taxon>Bacilli</taxon>
        <taxon>Bacillales</taxon>
        <taxon>Sporolactobacillaceae</taxon>
        <taxon>Pullulanibacillus</taxon>
    </lineage>
</organism>
<feature type="domain" description="HpaB/PvcC/4-BUDH C-terminal" evidence="5">
    <location>
        <begin position="284"/>
        <end position="481"/>
    </location>
</feature>
<evidence type="ECO:0000256" key="2">
    <source>
        <dbReference type="ARBA" id="ARBA00022827"/>
    </source>
</evidence>
<dbReference type="InterPro" id="IPR004925">
    <property type="entry name" value="HpaB/PvcC/4-BUDH"/>
</dbReference>
<accession>A0A8J2ZW54</accession>
<dbReference type="GO" id="GO:0016712">
    <property type="term" value="F:oxidoreductase activity, acting on paired donors, with incorporation or reduction of molecular oxygen, reduced flavin or flavoprotein as one donor, and incorporation of one atom of oxygen"/>
    <property type="evidence" value="ECO:0007669"/>
    <property type="project" value="InterPro"/>
</dbReference>
<dbReference type="InterPro" id="IPR009100">
    <property type="entry name" value="AcylCoA_DH/oxidase_NM_dom_sf"/>
</dbReference>
<dbReference type="Gene3D" id="1.20.140.10">
    <property type="entry name" value="Butyryl-CoA Dehydrogenase, subunit A, domain 3"/>
    <property type="match status" value="1"/>
</dbReference>
<evidence type="ECO:0000313" key="7">
    <source>
        <dbReference type="EMBL" id="GGH80786.1"/>
    </source>
</evidence>
<dbReference type="InterPro" id="IPR024719">
    <property type="entry name" value="HpaB/PvcC/4-BUDH_C"/>
</dbReference>
<dbReference type="EMBL" id="BMFV01000011">
    <property type="protein sequence ID" value="GGH80786.1"/>
    <property type="molecule type" value="Genomic_DNA"/>
</dbReference>
<feature type="domain" description="HpaB/PvcC/4-BUDH N-terminal" evidence="6">
    <location>
        <begin position="6"/>
        <end position="276"/>
    </location>
</feature>
<evidence type="ECO:0000256" key="1">
    <source>
        <dbReference type="ARBA" id="ARBA00022630"/>
    </source>
</evidence>
<evidence type="ECO:0000313" key="8">
    <source>
        <dbReference type="Proteomes" id="UP000656813"/>
    </source>
</evidence>
<feature type="binding site" evidence="4">
    <location>
        <begin position="456"/>
        <end position="459"/>
    </location>
    <ligand>
        <name>FAD</name>
        <dbReference type="ChEBI" id="CHEBI:57692"/>
    </ligand>
</feature>
<dbReference type="SUPFAM" id="SSF56645">
    <property type="entry name" value="Acyl-CoA dehydrogenase NM domain-like"/>
    <property type="match status" value="1"/>
</dbReference>
<keyword evidence="3" id="KW-0560">Oxidoreductase</keyword>
<proteinExistence type="predicted"/>
<keyword evidence="1" id="KW-0285">Flavoprotein</keyword>
<protein>
    <submittedName>
        <fullName evidence="7">Putative 4-hydroxyphenylacetate 3-monooxygenase</fullName>
    </submittedName>
</protein>